<dbReference type="Proteomes" id="UP000231702">
    <property type="component" value="Unassembled WGS sequence"/>
</dbReference>
<dbReference type="EMBL" id="OBEA01000006">
    <property type="protein sequence ID" value="SNY55321.1"/>
    <property type="molecule type" value="Genomic_DNA"/>
</dbReference>
<proteinExistence type="predicted"/>
<name>A0A285J875_9RHOB</name>
<organism evidence="2 3">
    <name type="scientific">Pseudooceanicola antarcticus</name>
    <dbReference type="NCBI Taxonomy" id="1247613"/>
    <lineage>
        <taxon>Bacteria</taxon>
        <taxon>Pseudomonadati</taxon>
        <taxon>Pseudomonadota</taxon>
        <taxon>Alphaproteobacteria</taxon>
        <taxon>Rhodobacterales</taxon>
        <taxon>Paracoccaceae</taxon>
        <taxon>Pseudooceanicola</taxon>
    </lineage>
</organism>
<dbReference type="OrthoDB" id="9810174at2"/>
<dbReference type="EMBL" id="PGTD01000018">
    <property type="protein sequence ID" value="PJE26807.1"/>
    <property type="molecule type" value="Genomic_DNA"/>
</dbReference>
<protein>
    <submittedName>
        <fullName evidence="2">Uncharacterized protein</fullName>
    </submittedName>
</protein>
<evidence type="ECO:0000313" key="4">
    <source>
        <dbReference type="Proteomes" id="UP000231702"/>
    </source>
</evidence>
<gene>
    <name evidence="1" type="ORF">CVM39_15835</name>
    <name evidence="2" type="ORF">SAMN06297129_2977</name>
</gene>
<reference evidence="2 3" key="1">
    <citation type="submission" date="2017-09" db="EMBL/GenBank/DDBJ databases">
        <authorList>
            <person name="Ehlers B."/>
            <person name="Leendertz F.H."/>
        </authorList>
    </citation>
    <scope>NUCLEOTIDE SEQUENCE [LARGE SCALE GENOMIC DNA]</scope>
    <source>
        <strain evidence="2 3">CGMCC 1.12662</strain>
    </source>
</reference>
<evidence type="ECO:0000313" key="1">
    <source>
        <dbReference type="EMBL" id="PJE26807.1"/>
    </source>
</evidence>
<keyword evidence="4" id="KW-1185">Reference proteome</keyword>
<evidence type="ECO:0000313" key="2">
    <source>
        <dbReference type="EMBL" id="SNY55321.1"/>
    </source>
</evidence>
<sequence length="254" mass="26805">MPVPDFTPYAGLLPSETDPATFPARAEALMAWFTQTGAPQLAALVTFLNGLLEDEATVLDALDALEDSLGGLAFRDVLNELDFASDSEERPPSQKSVGAFARSVAVPQAQFSYTEPAGVTGNAWNTSAFTKLDINTEDKNDLDITLSANTLTFGAAGTYWVEAWSNVRNNSTGSRHFACRLQNATAMTTAVIGAGTAATANGPSANMHVSGQFTVAEGDVIELQGYASGSIVAPNPANLGQTELYSVVKFWRVS</sequence>
<accession>A0A285J875</accession>
<dbReference type="Proteomes" id="UP000231655">
    <property type="component" value="Unassembled WGS sequence"/>
</dbReference>
<evidence type="ECO:0000313" key="3">
    <source>
        <dbReference type="Proteomes" id="UP000231655"/>
    </source>
</evidence>
<dbReference type="RefSeq" id="WP_097146696.1">
    <property type="nucleotide sequence ID" value="NZ_OBEA01000006.1"/>
</dbReference>
<reference evidence="1 4" key="2">
    <citation type="journal article" date="2018" name="Int. J. Syst. Evol. Microbiol.">
        <title>Pseudooceanicola lipolyticus sp. nov., a marine alphaproteobacterium, reclassification of Oceanicola flagellatus as Pseudooceanicola flagellatus comb. nov. and emended description of the genus Pseudooceanicola.</title>
        <authorList>
            <person name="Huang M.-M."/>
            <person name="Guo L.-L."/>
            <person name="Wu Y.-H."/>
            <person name="Lai Q.-L."/>
            <person name="Shao Z.-Z."/>
            <person name="Wang C.-S."/>
            <person name="Wu M."/>
            <person name="Xu X.-W."/>
        </authorList>
    </citation>
    <scope>NUCLEOTIDE SEQUENCE [LARGE SCALE GENOMIC DNA]</scope>
    <source>
        <strain evidence="1 4">Ar-45</strain>
    </source>
</reference>
<dbReference type="AlphaFoldDB" id="A0A285J875"/>